<dbReference type="GO" id="GO:0000224">
    <property type="term" value="F:peptide-N4-(N-acetyl-beta-glucosaminyl)asparagine amidase activity"/>
    <property type="evidence" value="ECO:0007669"/>
    <property type="project" value="TreeGrafter"/>
</dbReference>
<dbReference type="InterPro" id="IPR050883">
    <property type="entry name" value="PNGase"/>
</dbReference>
<dbReference type="GO" id="GO:0030246">
    <property type="term" value="F:carbohydrate binding"/>
    <property type="evidence" value="ECO:0007669"/>
    <property type="project" value="InterPro"/>
</dbReference>
<dbReference type="PANTHER" id="PTHR12143:SF43">
    <property type="entry name" value="PUTATIVE-RELATED"/>
    <property type="match status" value="1"/>
</dbReference>
<accession>A0A3M2JCR7</accession>
<feature type="domain" description="Glycosyl hydrolase family 92" evidence="2">
    <location>
        <begin position="365"/>
        <end position="869"/>
    </location>
</feature>
<dbReference type="PANTHER" id="PTHR12143">
    <property type="entry name" value="PEPTIDE N-GLYCANASE PNGASE -RELATED"/>
    <property type="match status" value="1"/>
</dbReference>
<evidence type="ECO:0000256" key="1">
    <source>
        <dbReference type="SAM" id="MobiDB-lite"/>
    </source>
</evidence>
<evidence type="ECO:0000259" key="2">
    <source>
        <dbReference type="Pfam" id="PF07971"/>
    </source>
</evidence>
<feature type="region of interest" description="Disordered" evidence="1">
    <location>
        <begin position="427"/>
        <end position="450"/>
    </location>
</feature>
<dbReference type="GO" id="GO:0005829">
    <property type="term" value="C:cytosol"/>
    <property type="evidence" value="ECO:0007669"/>
    <property type="project" value="TreeGrafter"/>
</dbReference>
<dbReference type="Gene3D" id="3.30.2080.10">
    <property type="entry name" value="GH92 mannosidase domain"/>
    <property type="match status" value="1"/>
</dbReference>
<dbReference type="Proteomes" id="UP000269289">
    <property type="component" value="Unassembled WGS sequence"/>
</dbReference>
<dbReference type="InterPro" id="IPR005887">
    <property type="entry name" value="GH92_a_mannosidase_put"/>
</dbReference>
<dbReference type="InterPro" id="IPR041371">
    <property type="entry name" value="GH92_N"/>
</dbReference>
<dbReference type="InterPro" id="IPR014718">
    <property type="entry name" value="GH-type_carb-bd"/>
</dbReference>
<name>A0A3M2JCR7_9CELL</name>
<comment type="caution">
    <text evidence="4">The sequence shown here is derived from an EMBL/GenBank/DDBJ whole genome shotgun (WGS) entry which is preliminary data.</text>
</comment>
<evidence type="ECO:0000313" key="4">
    <source>
        <dbReference type="EMBL" id="RMI08755.1"/>
    </source>
</evidence>
<dbReference type="Pfam" id="PF17678">
    <property type="entry name" value="Glyco_hydro_92N"/>
    <property type="match status" value="1"/>
</dbReference>
<dbReference type="AlphaFoldDB" id="A0A3M2JCR7"/>
<dbReference type="EMBL" id="RFFI01000073">
    <property type="protein sequence ID" value="RMI08755.1"/>
    <property type="molecule type" value="Genomic_DNA"/>
</dbReference>
<feature type="region of interest" description="Disordered" evidence="1">
    <location>
        <begin position="863"/>
        <end position="910"/>
    </location>
</feature>
<evidence type="ECO:0000313" key="5">
    <source>
        <dbReference type="Proteomes" id="UP000269289"/>
    </source>
</evidence>
<evidence type="ECO:0000259" key="3">
    <source>
        <dbReference type="Pfam" id="PF17678"/>
    </source>
</evidence>
<dbReference type="SUPFAM" id="SSF48208">
    <property type="entry name" value="Six-hairpin glycosidases"/>
    <property type="match status" value="1"/>
</dbReference>
<protein>
    <submittedName>
        <fullName evidence="4">Glycoside hydrolase family 92 protein</fullName>
    </submittedName>
</protein>
<reference evidence="4 5" key="1">
    <citation type="submission" date="2018-10" db="EMBL/GenBank/DDBJ databases">
        <title>Isolation, diversity and antifungal activity of actinobacteria from wheat.</title>
        <authorList>
            <person name="Han C."/>
        </authorList>
    </citation>
    <scope>NUCLEOTIDE SEQUENCE [LARGE SCALE GENOMIC DNA]</scope>
    <source>
        <strain evidence="4 5">NEAU-YY56</strain>
    </source>
</reference>
<feature type="domain" description="Glycosyl hydrolase family 92 N-terminal" evidence="3">
    <location>
        <begin position="125"/>
        <end position="359"/>
    </location>
</feature>
<dbReference type="InterPro" id="IPR008928">
    <property type="entry name" value="6-hairpin_glycosidase_sf"/>
</dbReference>
<dbReference type="Gene3D" id="1.20.1050.60">
    <property type="entry name" value="alpha-1,2-mannosidase"/>
    <property type="match status" value="1"/>
</dbReference>
<dbReference type="GO" id="GO:0005975">
    <property type="term" value="P:carbohydrate metabolic process"/>
    <property type="evidence" value="ECO:0007669"/>
    <property type="project" value="InterPro"/>
</dbReference>
<keyword evidence="4" id="KW-0378">Hydrolase</keyword>
<dbReference type="NCBIfam" id="TIGR01180">
    <property type="entry name" value="aman2_put"/>
    <property type="match status" value="1"/>
</dbReference>
<dbReference type="OrthoDB" id="9804511at2"/>
<dbReference type="InterPro" id="IPR012939">
    <property type="entry name" value="Glyco_hydro_92"/>
</dbReference>
<dbReference type="GO" id="GO:0006516">
    <property type="term" value="P:glycoprotein catabolic process"/>
    <property type="evidence" value="ECO:0007669"/>
    <property type="project" value="TreeGrafter"/>
</dbReference>
<organism evidence="4 5">
    <name type="scientific">Cellulomonas triticagri</name>
    <dbReference type="NCBI Taxonomy" id="2483352"/>
    <lineage>
        <taxon>Bacteria</taxon>
        <taxon>Bacillati</taxon>
        <taxon>Actinomycetota</taxon>
        <taxon>Actinomycetes</taxon>
        <taxon>Micrococcales</taxon>
        <taxon>Cellulomonadaceae</taxon>
        <taxon>Cellulomonas</taxon>
    </lineage>
</organism>
<proteinExistence type="predicted"/>
<keyword evidence="5" id="KW-1185">Reference proteome</keyword>
<gene>
    <name evidence="4" type="ORF">EBM89_13265</name>
</gene>
<sequence length="1028" mass="109601">MDVPVEPLSELRWVVCPVLDAGLTYASTAVAVEALLDDGTWSGDHGLLDRYGMPASARGQGESRILLPDHWNLVRVDLAPLAGRRVRALAVTLDPPASGAPVEVWLDHVALGLRAVPHRRGLVDHVDTRRGSHSSGAYSRGNTYPATAVPNGFGSWTPLTDGASDRWLYSWAGHSGPDARPRLHGVAVSHQPSPWMGDRNQVAFHLVAGDGGDGPPDADLRARAAAFTHDDELARPHHYGVTLDDGARVDVTPTDHGGVLRFTFPAGARTGHVLLDVVSTDGAGPDGPADLAFHPDGTLTGWVDTGSGLSVGRSRMYVAGRCSRVPRDVGPAAGDRPHARAATFDLGDDPVVEVRVATSFIGLDQARHSARLEVDGRTFAEVEGAARSAWEDRLGVLEVEGASEEQRATLYGGLYRLNLYPSSGWEDAGTPGAPEPWHASPVAPRTGPDTATRTGAAVLPGRVVVDHGFWDTYRTCWPAYALLYPDLAADLADGFVQQAREGGWVARWSSPGYADLMTGTSSDVAFADLHARGVPLPDPLGTYDAGLRNATALPTAGGVGRKGQEFALLHGYVPADVEESVSWHLEGCVNDAALARMALRLADDPRTPDARRRALADEAAYLAQRGRAYRHLFDPGTGFFRARGRTGAFRESGDFDPRDWGGDYTESDAWNFAFHAPHDPDGLAALHGGRAALAEVLDRFFATPERADRPGGYGQTIHEMVEARDVRLGQLGQSNQVSHHIPYVWLAAGRPDRTQEVVREILDRLWTGSEIGQGYHGDEDNGEMSAWYVLSALGLYPLEVGTDRWAVGTPLLPRAVLHHPTGDLVVEAPGAGPAAPYVHALTLGGRAVTAPEVRHADLLGGTTLRFTTGTTPSSWGAAPRARPGPDQPGPLWQDATGPDRPWQGADGSVPGLGDDDLADAVDLDAVLDPVDAVTWSSGSSSGPGVEVVAYTLVSAVDGRPAPSAWRLEVRDGSDGWRTVDTRTAEDFPWPGQLRPFVLDAPVAGTEVRLVVPGRSGWLAQVELLVAPR</sequence>
<dbReference type="Pfam" id="PF07971">
    <property type="entry name" value="Glyco_hydro_92"/>
    <property type="match status" value="1"/>
</dbReference>
<dbReference type="Gene3D" id="1.20.1610.10">
    <property type="entry name" value="alpha-1,2-mannosidases domains"/>
    <property type="match status" value="1"/>
</dbReference>
<dbReference type="Gene3D" id="2.70.98.10">
    <property type="match status" value="1"/>
</dbReference>